<dbReference type="EMBL" id="FQUT01000003">
    <property type="protein sequence ID" value="SHF20295.1"/>
    <property type="molecule type" value="Genomic_DNA"/>
</dbReference>
<evidence type="ECO:0000313" key="1">
    <source>
        <dbReference type="EMBL" id="SHF20295.1"/>
    </source>
</evidence>
<protein>
    <submittedName>
        <fullName evidence="1">Uncharacterized protein</fullName>
    </submittedName>
</protein>
<dbReference type="STRING" id="1416778.SAMN05443633_103236"/>
<gene>
    <name evidence="1" type="ORF">SAMN05443633_103236</name>
</gene>
<dbReference type="Proteomes" id="UP000184518">
    <property type="component" value="Unassembled WGS sequence"/>
</dbReference>
<name>A0A1M4ZQU1_9FLAO</name>
<dbReference type="AlphaFoldDB" id="A0A1M4ZQU1"/>
<sequence>MQIELSLIKLLNNYFSSNNFPMHLVAEKWLEANPTKETNYLIKKH</sequence>
<reference evidence="2" key="1">
    <citation type="submission" date="2016-11" db="EMBL/GenBank/DDBJ databases">
        <authorList>
            <person name="Varghese N."/>
            <person name="Submissions S."/>
        </authorList>
    </citation>
    <scope>NUCLEOTIDE SEQUENCE [LARGE SCALE GENOMIC DNA]</scope>
    <source>
        <strain evidence="2">DSM 27619</strain>
    </source>
</reference>
<proteinExistence type="predicted"/>
<accession>A0A1M4ZQU1</accession>
<organism evidence="1 2">
    <name type="scientific">Chryseobacterium arachidis</name>
    <dbReference type="NCBI Taxonomy" id="1416778"/>
    <lineage>
        <taxon>Bacteria</taxon>
        <taxon>Pseudomonadati</taxon>
        <taxon>Bacteroidota</taxon>
        <taxon>Flavobacteriia</taxon>
        <taxon>Flavobacteriales</taxon>
        <taxon>Weeksellaceae</taxon>
        <taxon>Chryseobacterium group</taxon>
        <taxon>Chryseobacterium</taxon>
    </lineage>
</organism>
<keyword evidence="2" id="KW-1185">Reference proteome</keyword>
<evidence type="ECO:0000313" key="2">
    <source>
        <dbReference type="Proteomes" id="UP000184518"/>
    </source>
</evidence>